<dbReference type="SUPFAM" id="SSF56219">
    <property type="entry name" value="DNase I-like"/>
    <property type="match status" value="1"/>
</dbReference>
<comment type="caution">
    <text evidence="3">The sequence shown here is derived from an EMBL/GenBank/DDBJ whole genome shotgun (WGS) entry which is preliminary data.</text>
</comment>
<dbReference type="InterPro" id="IPR036691">
    <property type="entry name" value="Endo/exonu/phosph_ase_sf"/>
</dbReference>
<dbReference type="AlphaFoldDB" id="A0A6A3CXA9"/>
<accession>A0A6A3CXA9</accession>
<dbReference type="Proteomes" id="UP000436088">
    <property type="component" value="Unassembled WGS sequence"/>
</dbReference>
<dbReference type="InterPro" id="IPR007877">
    <property type="entry name" value="DUF707"/>
</dbReference>
<dbReference type="PANTHER" id="PTHR31210">
    <property type="entry name" value="OS06G0731900 PROTEIN"/>
    <property type="match status" value="1"/>
</dbReference>
<dbReference type="Pfam" id="PF05212">
    <property type="entry name" value="DUF707"/>
    <property type="match status" value="1"/>
</dbReference>
<keyword evidence="4" id="KW-1185">Reference proteome</keyword>
<name>A0A6A3CXA9_HIBSY</name>
<dbReference type="SUPFAM" id="SSF81606">
    <property type="entry name" value="PP2C-like"/>
    <property type="match status" value="1"/>
</dbReference>
<keyword evidence="1" id="KW-1133">Transmembrane helix</keyword>
<organism evidence="3 4">
    <name type="scientific">Hibiscus syriacus</name>
    <name type="common">Rose of Sharon</name>
    <dbReference type="NCBI Taxonomy" id="106335"/>
    <lineage>
        <taxon>Eukaryota</taxon>
        <taxon>Viridiplantae</taxon>
        <taxon>Streptophyta</taxon>
        <taxon>Embryophyta</taxon>
        <taxon>Tracheophyta</taxon>
        <taxon>Spermatophyta</taxon>
        <taxon>Magnoliopsida</taxon>
        <taxon>eudicotyledons</taxon>
        <taxon>Gunneridae</taxon>
        <taxon>Pentapetalae</taxon>
        <taxon>rosids</taxon>
        <taxon>malvids</taxon>
        <taxon>Malvales</taxon>
        <taxon>Malvaceae</taxon>
        <taxon>Malvoideae</taxon>
        <taxon>Hibiscus</taxon>
    </lineage>
</organism>
<sequence>MARLELDPGEEEAIEDGDDLSAETESFEFCFVHDIPLGKMTEKIARSLGDFIGSFLEYDSGATALKHRRIIRIRVRFDVRHALKRKKKVMTRDNNPHYVQFEYEKLTLFCFLCGKLGHGECFCPIRANPGSMKILGWNVRGLGQPRMVRHLTHALRDVSPSVVFLIETKLQNHEMKTVRKGCGFPNGIEVPAVGLDRGIANGSWWDLFPHFRLEHLPHSISNHCLLLLNTTALVPNSSNHWQFHFEAVWLTEESCEEEVRQLWDNATGPLMEKIKDAYDKVEWHFIRVVINGKVREPFSPTRGLRKGDPLSPYLFVICTEGLSTLLNHAISMGSMQATSFGASTIKNILDAFAKCSGDSRGKSFADLEKRLEQYRPLGFWFGAIMSMFVVTVSCRSGVLPSDQRMKWRMIQGFEHFNAEEYIKLVRKYGLEISQPGLEPNRGLTWQMTKRMGDSEVHKETEEKPGWCSDPHVPPCAAFVEGPHSDFSGPTFGSTACVAVLRNNKLLATNAGDSRCVISRKKRVNGSLDLSRAIAGHLQHQNTATEARWSPPIDPFVKVNVVVSFLHQMDKACYCSVIRDAFGEILGASCRVTYLVDSAFAAKALAFMHDANKVAHALAIIGIKENTDHFWIEEAPPAVLVVAADDRRLVDPP</sequence>
<dbReference type="PANTHER" id="PTHR31210:SF43">
    <property type="entry name" value="STORAGE PROTEIN-RELATED"/>
    <property type="match status" value="1"/>
</dbReference>
<dbReference type="InterPro" id="IPR036457">
    <property type="entry name" value="PPM-type-like_dom_sf"/>
</dbReference>
<dbReference type="Pfam" id="PF14392">
    <property type="entry name" value="zf-CCHC_4"/>
    <property type="match status" value="1"/>
</dbReference>
<evidence type="ECO:0000313" key="4">
    <source>
        <dbReference type="Proteomes" id="UP000436088"/>
    </source>
</evidence>
<evidence type="ECO:0000313" key="3">
    <source>
        <dbReference type="EMBL" id="KAE8734013.1"/>
    </source>
</evidence>
<keyword evidence="1" id="KW-0472">Membrane</keyword>
<feature type="transmembrane region" description="Helical" evidence="1">
    <location>
        <begin position="377"/>
        <end position="398"/>
    </location>
</feature>
<dbReference type="EMBL" id="VEPZ02000079">
    <property type="protein sequence ID" value="KAE8734013.1"/>
    <property type="molecule type" value="Genomic_DNA"/>
</dbReference>
<proteinExistence type="predicted"/>
<keyword evidence="1" id="KW-0812">Transmembrane</keyword>
<dbReference type="Gene3D" id="3.60.40.10">
    <property type="entry name" value="PPM-type phosphatase domain"/>
    <property type="match status" value="1"/>
</dbReference>
<dbReference type="InterPro" id="IPR025836">
    <property type="entry name" value="Zn_knuckle_CX2CX4HX4C"/>
</dbReference>
<evidence type="ECO:0000259" key="2">
    <source>
        <dbReference type="Pfam" id="PF14392"/>
    </source>
</evidence>
<gene>
    <name evidence="3" type="ORF">F3Y22_tig00000889pilonHSYRG00003</name>
</gene>
<evidence type="ECO:0000256" key="1">
    <source>
        <dbReference type="SAM" id="Phobius"/>
    </source>
</evidence>
<protein>
    <submittedName>
        <fullName evidence="3">RNF181 protein</fullName>
    </submittedName>
</protein>
<dbReference type="Gene3D" id="3.60.10.10">
    <property type="entry name" value="Endonuclease/exonuclease/phosphatase"/>
    <property type="match status" value="1"/>
</dbReference>
<feature type="domain" description="Zinc knuckle CX2CX4HX4C" evidence="2">
    <location>
        <begin position="77"/>
        <end position="124"/>
    </location>
</feature>
<reference evidence="3" key="1">
    <citation type="submission" date="2019-09" db="EMBL/GenBank/DDBJ databases">
        <title>Draft genome information of white flower Hibiscus syriacus.</title>
        <authorList>
            <person name="Kim Y.-M."/>
        </authorList>
    </citation>
    <scope>NUCLEOTIDE SEQUENCE [LARGE SCALE GENOMIC DNA]</scope>
    <source>
        <strain evidence="3">YM2019G1</strain>
    </source>
</reference>